<dbReference type="InterPro" id="IPR013096">
    <property type="entry name" value="Cupin_2"/>
</dbReference>
<dbReference type="Pfam" id="PF01381">
    <property type="entry name" value="HTH_3"/>
    <property type="match status" value="1"/>
</dbReference>
<dbReference type="Proteomes" id="UP000464186">
    <property type="component" value="Chromosome"/>
</dbReference>
<dbReference type="PROSITE" id="PS50943">
    <property type="entry name" value="HTH_CROC1"/>
    <property type="match status" value="1"/>
</dbReference>
<dbReference type="SMART" id="SM00530">
    <property type="entry name" value="HTH_XRE"/>
    <property type="match status" value="1"/>
</dbReference>
<dbReference type="InterPro" id="IPR014710">
    <property type="entry name" value="RmlC-like_jellyroll"/>
</dbReference>
<dbReference type="KEGG" id="psey:GU243_22100"/>
<evidence type="ECO:0000259" key="2">
    <source>
        <dbReference type="PROSITE" id="PS50943"/>
    </source>
</evidence>
<dbReference type="GO" id="GO:0003700">
    <property type="term" value="F:DNA-binding transcription factor activity"/>
    <property type="evidence" value="ECO:0007669"/>
    <property type="project" value="TreeGrafter"/>
</dbReference>
<reference evidence="3 4" key="1">
    <citation type="submission" date="2020-01" db="EMBL/GenBank/DDBJ databases">
        <title>Pseudarthrobacter psychrotolerans sp. nov., isolated from antarctic soil.</title>
        <authorList>
            <person name="Shin Y."/>
            <person name="Park W."/>
        </authorList>
    </citation>
    <scope>NUCLEOTIDE SEQUENCE [LARGE SCALE GENOMIC DNA]</scope>
    <source>
        <strain evidence="3 4">YJ56</strain>
    </source>
</reference>
<dbReference type="SUPFAM" id="SSF51182">
    <property type="entry name" value="RmlC-like cupins"/>
    <property type="match status" value="1"/>
</dbReference>
<protein>
    <submittedName>
        <fullName evidence="3">Helix-turn-helix domain-containing protein</fullName>
    </submittedName>
</protein>
<dbReference type="CDD" id="cd00093">
    <property type="entry name" value="HTH_XRE"/>
    <property type="match status" value="1"/>
</dbReference>
<feature type="domain" description="HTH cro/C1-type" evidence="2">
    <location>
        <begin position="24"/>
        <end position="78"/>
    </location>
</feature>
<dbReference type="InterPro" id="IPR050807">
    <property type="entry name" value="TransReg_Diox_bact_type"/>
</dbReference>
<dbReference type="GO" id="GO:0003677">
    <property type="term" value="F:DNA binding"/>
    <property type="evidence" value="ECO:0007669"/>
    <property type="project" value="UniProtKB-KW"/>
</dbReference>
<dbReference type="AlphaFoldDB" id="A0A6P1NU42"/>
<evidence type="ECO:0000256" key="1">
    <source>
        <dbReference type="ARBA" id="ARBA00023125"/>
    </source>
</evidence>
<dbReference type="PANTHER" id="PTHR46797:SF1">
    <property type="entry name" value="METHYLPHOSPHONATE SYNTHASE"/>
    <property type="match status" value="1"/>
</dbReference>
<dbReference type="GO" id="GO:0005829">
    <property type="term" value="C:cytosol"/>
    <property type="evidence" value="ECO:0007669"/>
    <property type="project" value="TreeGrafter"/>
</dbReference>
<gene>
    <name evidence="3" type="ORF">GU243_22100</name>
</gene>
<dbReference type="CDD" id="cd02209">
    <property type="entry name" value="cupin_XRE_C"/>
    <property type="match status" value="1"/>
</dbReference>
<accession>A0A6P1NU42</accession>
<keyword evidence="4" id="KW-1185">Reference proteome</keyword>
<dbReference type="Gene3D" id="2.60.120.10">
    <property type="entry name" value="Jelly Rolls"/>
    <property type="match status" value="1"/>
</dbReference>
<dbReference type="InterPro" id="IPR001387">
    <property type="entry name" value="Cro/C1-type_HTH"/>
</dbReference>
<evidence type="ECO:0000313" key="4">
    <source>
        <dbReference type="Proteomes" id="UP000464186"/>
    </source>
</evidence>
<name>A0A6P1NU42_9MICC</name>
<dbReference type="SUPFAM" id="SSF47413">
    <property type="entry name" value="lambda repressor-like DNA-binding domains"/>
    <property type="match status" value="1"/>
</dbReference>
<dbReference type="PANTHER" id="PTHR46797">
    <property type="entry name" value="HTH-TYPE TRANSCRIPTIONAL REGULATOR"/>
    <property type="match status" value="1"/>
</dbReference>
<dbReference type="InterPro" id="IPR011051">
    <property type="entry name" value="RmlC_Cupin_sf"/>
</dbReference>
<keyword evidence="1" id="KW-0238">DNA-binding</keyword>
<sequence length="201" mass="21985">MTTESATQAPPATSALLATVGNKVRTMRKEKGMTLAKLSEITGLSQAIVSQIERGMANPSFTTLAQLAHGLDIPIGRFFIGQEQTKSPLVRRSARRSLKNVTRESVGGAEHELLTPDLNGGIEAQWISTPPGHDTSSTPFTHSGEEFCYIISGRKDVYLDGVCYSLDEGDSITYSSEIPHWYKNSYEEVCVAIWVNAPHAW</sequence>
<dbReference type="Pfam" id="PF07883">
    <property type="entry name" value="Cupin_2"/>
    <property type="match status" value="1"/>
</dbReference>
<organism evidence="3 4">
    <name type="scientific">Pseudarthrobacter psychrotolerans</name>
    <dbReference type="NCBI Taxonomy" id="2697569"/>
    <lineage>
        <taxon>Bacteria</taxon>
        <taxon>Bacillati</taxon>
        <taxon>Actinomycetota</taxon>
        <taxon>Actinomycetes</taxon>
        <taxon>Micrococcales</taxon>
        <taxon>Micrococcaceae</taxon>
        <taxon>Pseudarthrobacter</taxon>
    </lineage>
</organism>
<dbReference type="Gene3D" id="1.10.260.40">
    <property type="entry name" value="lambda repressor-like DNA-binding domains"/>
    <property type="match status" value="1"/>
</dbReference>
<evidence type="ECO:0000313" key="3">
    <source>
        <dbReference type="EMBL" id="QHK21910.1"/>
    </source>
</evidence>
<dbReference type="EMBL" id="CP047898">
    <property type="protein sequence ID" value="QHK21910.1"/>
    <property type="molecule type" value="Genomic_DNA"/>
</dbReference>
<proteinExistence type="predicted"/>
<dbReference type="InterPro" id="IPR010982">
    <property type="entry name" value="Lambda_DNA-bd_dom_sf"/>
</dbReference>